<gene>
    <name evidence="2" type="ORF">Ahy_B10g101688</name>
</gene>
<reference evidence="2 3" key="1">
    <citation type="submission" date="2019-01" db="EMBL/GenBank/DDBJ databases">
        <title>Sequencing of cultivated peanut Arachis hypogaea provides insights into genome evolution and oil improvement.</title>
        <authorList>
            <person name="Chen X."/>
        </authorList>
    </citation>
    <scope>NUCLEOTIDE SEQUENCE [LARGE SCALE GENOMIC DNA]</scope>
    <source>
        <strain evidence="3">cv. Fuhuasheng</strain>
        <tissue evidence="2">Leaves</tissue>
    </source>
</reference>
<dbReference type="EMBL" id="SDMP01000020">
    <property type="protein sequence ID" value="RYQ83072.1"/>
    <property type="molecule type" value="Genomic_DNA"/>
</dbReference>
<organism evidence="2 3">
    <name type="scientific">Arachis hypogaea</name>
    <name type="common">Peanut</name>
    <dbReference type="NCBI Taxonomy" id="3818"/>
    <lineage>
        <taxon>Eukaryota</taxon>
        <taxon>Viridiplantae</taxon>
        <taxon>Streptophyta</taxon>
        <taxon>Embryophyta</taxon>
        <taxon>Tracheophyta</taxon>
        <taxon>Spermatophyta</taxon>
        <taxon>Magnoliopsida</taxon>
        <taxon>eudicotyledons</taxon>
        <taxon>Gunneridae</taxon>
        <taxon>Pentapetalae</taxon>
        <taxon>rosids</taxon>
        <taxon>fabids</taxon>
        <taxon>Fabales</taxon>
        <taxon>Fabaceae</taxon>
        <taxon>Papilionoideae</taxon>
        <taxon>50 kb inversion clade</taxon>
        <taxon>dalbergioids sensu lato</taxon>
        <taxon>Dalbergieae</taxon>
        <taxon>Pterocarpus clade</taxon>
        <taxon>Arachis</taxon>
    </lineage>
</organism>
<protein>
    <submittedName>
        <fullName evidence="2">Uncharacterized protein</fullName>
    </submittedName>
</protein>
<sequence length="102" mass="11685">MRNQVYDPICLDAFEDHSEWILEDSPPFLTPEEIDALRNDLANMSLQSPLDDLDQLDLEDDREDDGANNSVKNANQNETNQDVAPHLSDEEQLADFEITPWI</sequence>
<evidence type="ECO:0000313" key="2">
    <source>
        <dbReference type="EMBL" id="RYQ83072.1"/>
    </source>
</evidence>
<feature type="compositionally biased region" description="Acidic residues" evidence="1">
    <location>
        <begin position="51"/>
        <end position="66"/>
    </location>
</feature>
<proteinExistence type="predicted"/>
<accession>A0A444X0E3</accession>
<name>A0A444X0E3_ARAHY</name>
<keyword evidence="3" id="KW-1185">Reference proteome</keyword>
<feature type="compositionally biased region" description="Polar residues" evidence="1">
    <location>
        <begin position="67"/>
        <end position="82"/>
    </location>
</feature>
<evidence type="ECO:0000256" key="1">
    <source>
        <dbReference type="SAM" id="MobiDB-lite"/>
    </source>
</evidence>
<comment type="caution">
    <text evidence="2">The sequence shown here is derived from an EMBL/GenBank/DDBJ whole genome shotgun (WGS) entry which is preliminary data.</text>
</comment>
<dbReference type="AlphaFoldDB" id="A0A444X0E3"/>
<dbReference type="Proteomes" id="UP000289738">
    <property type="component" value="Chromosome B10"/>
</dbReference>
<feature type="region of interest" description="Disordered" evidence="1">
    <location>
        <begin position="48"/>
        <end position="102"/>
    </location>
</feature>
<evidence type="ECO:0000313" key="3">
    <source>
        <dbReference type="Proteomes" id="UP000289738"/>
    </source>
</evidence>